<dbReference type="InterPro" id="IPR014710">
    <property type="entry name" value="RmlC-like_jellyroll"/>
</dbReference>
<dbReference type="InterPro" id="IPR050097">
    <property type="entry name" value="Ferredoxin-NADP_redctase_2"/>
</dbReference>
<dbReference type="RefSeq" id="WP_192752002.1">
    <property type="nucleotide sequence ID" value="NZ_BAABJL010000185.1"/>
</dbReference>
<dbReference type="Proteomes" id="UP000638648">
    <property type="component" value="Unassembled WGS sequence"/>
</dbReference>
<dbReference type="PRINTS" id="PR00469">
    <property type="entry name" value="PNDRDTASEII"/>
</dbReference>
<dbReference type="EMBL" id="JADBEM010000001">
    <property type="protein sequence ID" value="MBE1608180.1"/>
    <property type="molecule type" value="Genomic_DNA"/>
</dbReference>
<dbReference type="SMART" id="SM00100">
    <property type="entry name" value="cNMP"/>
    <property type="match status" value="1"/>
</dbReference>
<evidence type="ECO:0000313" key="6">
    <source>
        <dbReference type="Proteomes" id="UP000638648"/>
    </source>
</evidence>
<reference evidence="5" key="1">
    <citation type="submission" date="2020-10" db="EMBL/GenBank/DDBJ databases">
        <title>Sequencing the genomes of 1000 actinobacteria strains.</title>
        <authorList>
            <person name="Klenk H.-P."/>
        </authorList>
    </citation>
    <scope>NUCLEOTIDE SEQUENCE</scope>
    <source>
        <strain evidence="5">DSM 45354</strain>
    </source>
</reference>
<dbReference type="PANTHER" id="PTHR48105">
    <property type="entry name" value="THIOREDOXIN REDUCTASE 1-RELATED-RELATED"/>
    <property type="match status" value="1"/>
</dbReference>
<evidence type="ECO:0000256" key="3">
    <source>
        <dbReference type="ARBA" id="ARBA00048132"/>
    </source>
</evidence>
<dbReference type="InterPro" id="IPR018490">
    <property type="entry name" value="cNMP-bd_dom_sf"/>
</dbReference>
<dbReference type="InterPro" id="IPR036188">
    <property type="entry name" value="FAD/NAD-bd_sf"/>
</dbReference>
<organism evidence="5 6">
    <name type="scientific">Actinopolymorpha pittospori</name>
    <dbReference type="NCBI Taxonomy" id="648752"/>
    <lineage>
        <taxon>Bacteria</taxon>
        <taxon>Bacillati</taxon>
        <taxon>Actinomycetota</taxon>
        <taxon>Actinomycetes</taxon>
        <taxon>Propionibacteriales</taxon>
        <taxon>Actinopolymorphaceae</taxon>
        <taxon>Actinopolymorpha</taxon>
    </lineage>
</organism>
<dbReference type="GO" id="GO:0004791">
    <property type="term" value="F:thioredoxin-disulfide reductase (NADPH) activity"/>
    <property type="evidence" value="ECO:0007669"/>
    <property type="project" value="UniProtKB-EC"/>
</dbReference>
<evidence type="ECO:0000256" key="1">
    <source>
        <dbReference type="ARBA" id="ARBA00022630"/>
    </source>
</evidence>
<keyword evidence="2 5" id="KW-0560">Oxidoreductase</keyword>
<dbReference type="AlphaFoldDB" id="A0A927MWF7"/>
<evidence type="ECO:0000256" key="2">
    <source>
        <dbReference type="ARBA" id="ARBA00023002"/>
    </source>
</evidence>
<comment type="catalytic activity">
    <reaction evidence="3">
        <text>[thioredoxin]-dithiol + NADP(+) = [thioredoxin]-disulfide + NADPH + H(+)</text>
        <dbReference type="Rhea" id="RHEA:20345"/>
        <dbReference type="Rhea" id="RHEA-COMP:10698"/>
        <dbReference type="Rhea" id="RHEA-COMP:10700"/>
        <dbReference type="ChEBI" id="CHEBI:15378"/>
        <dbReference type="ChEBI" id="CHEBI:29950"/>
        <dbReference type="ChEBI" id="CHEBI:50058"/>
        <dbReference type="ChEBI" id="CHEBI:57783"/>
        <dbReference type="ChEBI" id="CHEBI:58349"/>
        <dbReference type="EC" id="1.8.1.9"/>
    </reaction>
</comment>
<dbReference type="PROSITE" id="PS50042">
    <property type="entry name" value="CNMP_BINDING_3"/>
    <property type="match status" value="1"/>
</dbReference>
<evidence type="ECO:0000259" key="4">
    <source>
        <dbReference type="PROSITE" id="PS50042"/>
    </source>
</evidence>
<dbReference type="Gene3D" id="3.50.50.60">
    <property type="entry name" value="FAD/NAD(P)-binding domain"/>
    <property type="match status" value="2"/>
</dbReference>
<proteinExistence type="predicted"/>
<dbReference type="InterPro" id="IPR000595">
    <property type="entry name" value="cNMP-bd_dom"/>
</dbReference>
<dbReference type="CDD" id="cd00038">
    <property type="entry name" value="CAP_ED"/>
    <property type="match status" value="1"/>
</dbReference>
<dbReference type="EC" id="1.8.1.9" evidence="5"/>
<dbReference type="SUPFAM" id="SSF51905">
    <property type="entry name" value="FAD/NAD(P)-binding domain"/>
    <property type="match status" value="1"/>
</dbReference>
<evidence type="ECO:0000313" key="5">
    <source>
        <dbReference type="EMBL" id="MBE1608180.1"/>
    </source>
</evidence>
<feature type="domain" description="Cyclic nucleotide-binding" evidence="4">
    <location>
        <begin position="16"/>
        <end position="136"/>
    </location>
</feature>
<dbReference type="SUPFAM" id="SSF51206">
    <property type="entry name" value="cAMP-binding domain-like"/>
    <property type="match status" value="1"/>
</dbReference>
<gene>
    <name evidence="5" type="ORF">HEB94_005028</name>
</gene>
<protein>
    <submittedName>
        <fullName evidence="5">Thioredoxin reductase (NADPH)</fullName>
        <ecNumber evidence="5">1.8.1.9</ecNumber>
    </submittedName>
</protein>
<sequence>MTMPEPLPETPDLQGAYPRLTEPQIEALAAQGEHRITRAGDVLFREGEEAYDFFIILAGTIANIANYGTDEQQVISVHGPRRFLGELSLLVDQPAFYTALVIEAGAVLAVPRDRLRELVANDQTIGDVLLRAYFLRRAMLIGQGAGFRILGSCYSPDTQRLREFAARNRLPHRFLDLEQNPEGEALLRQLGISPQETPVVIWCGREVLRNPTNADLARLIGIEMSAAPAARCDLLIVGAGPAGLAAAVYAASEGMATELLDAVATGGQAGTSSRIENYLGFPSGVSGAELSERAVLQAKKFGVMMRVPTEVTELQQEGGQYTVRLEGDEPITARTVLIATGARYRRLDVSRLEEFEGTSIYYAATLQEARWCMGDPVAVVGGGNSAAQAALFLAEHVPCVHLVVRSDDLAADMSRYLADRIEHARRIEVALHTEVRELLGDRALEGLVVKDNRTGQRRRIEARALFVFIGARPRTSWLAGQVTLDEDGFIVTGAEDPTFRRAVGRRPLALETNLPGVFAAGDVRGGSIKRVAAAVGEGAMAARLVHEHLNWGVPMTVGRANADRPMSAGGTS</sequence>
<name>A0A927MWF7_9ACTN</name>
<dbReference type="Pfam" id="PF00027">
    <property type="entry name" value="cNMP_binding"/>
    <property type="match status" value="1"/>
</dbReference>
<dbReference type="Pfam" id="PF07992">
    <property type="entry name" value="Pyr_redox_2"/>
    <property type="match status" value="1"/>
</dbReference>
<keyword evidence="1" id="KW-0285">Flavoprotein</keyword>
<dbReference type="Gene3D" id="2.60.120.10">
    <property type="entry name" value="Jelly Rolls"/>
    <property type="match status" value="1"/>
</dbReference>
<keyword evidence="6" id="KW-1185">Reference proteome</keyword>
<dbReference type="PRINTS" id="PR00368">
    <property type="entry name" value="FADPNR"/>
</dbReference>
<dbReference type="InterPro" id="IPR023753">
    <property type="entry name" value="FAD/NAD-binding_dom"/>
</dbReference>
<accession>A0A927MWF7</accession>
<comment type="caution">
    <text evidence="5">The sequence shown here is derived from an EMBL/GenBank/DDBJ whole genome shotgun (WGS) entry which is preliminary data.</text>
</comment>